<reference evidence="5" key="1">
    <citation type="submission" date="2021-03" db="EMBL/GenBank/DDBJ databases">
        <authorList>
            <person name="Tagirdzhanova G."/>
        </authorList>
    </citation>
    <scope>NUCLEOTIDE SEQUENCE</scope>
</reference>
<feature type="compositionally biased region" description="Low complexity" evidence="3">
    <location>
        <begin position="104"/>
        <end position="127"/>
    </location>
</feature>
<keyword evidence="2" id="KW-0539">Nucleus</keyword>
<comment type="caution">
    <text evidence="5">The sequence shown here is derived from an EMBL/GenBank/DDBJ whole genome shotgun (WGS) entry which is preliminary data.</text>
</comment>
<dbReference type="GO" id="GO:0045944">
    <property type="term" value="P:positive regulation of transcription by RNA polymerase II"/>
    <property type="evidence" value="ECO:0007669"/>
    <property type="project" value="TreeGrafter"/>
</dbReference>
<evidence type="ECO:0000313" key="5">
    <source>
        <dbReference type="EMBL" id="CAF9942159.1"/>
    </source>
</evidence>
<dbReference type="OrthoDB" id="4525710at2759"/>
<comment type="subcellular location">
    <subcellularLocation>
        <location evidence="1">Nucleus</location>
    </subcellularLocation>
</comment>
<dbReference type="InterPro" id="IPR036864">
    <property type="entry name" value="Zn2-C6_fun-type_DNA-bd_sf"/>
</dbReference>
<evidence type="ECO:0000313" key="6">
    <source>
        <dbReference type="Proteomes" id="UP000664534"/>
    </source>
</evidence>
<protein>
    <recommendedName>
        <fullName evidence="4">Zn(2)-C6 fungal-type domain-containing protein</fullName>
    </recommendedName>
</protein>
<dbReference type="GO" id="GO:0000976">
    <property type="term" value="F:transcription cis-regulatory region binding"/>
    <property type="evidence" value="ECO:0007669"/>
    <property type="project" value="TreeGrafter"/>
</dbReference>
<dbReference type="GO" id="GO:0008270">
    <property type="term" value="F:zinc ion binding"/>
    <property type="evidence" value="ECO:0007669"/>
    <property type="project" value="InterPro"/>
</dbReference>
<sequence>MEVCGGGRVYLYLLCTAINANGPNSGCFTCKSRHARCDEKKPVCSNCERLNLQCRASEFIAPSAWCTATELPPGRQRIDHSESAPVEPPTSTWDVFNNGIPGPSTSDSSKTSSAVSQPSVRSVPSPSVQAIAPNTVPLTAEMTYLLRTYQSGVATWMDLFDHSCTYQRLVPRRMLFSELLLHCICAFTSKHLSLLINGEIWAPVAGRYYGKALHMLIELLGSTVPQDDALTATILLSSYEMIAAQGQEHRRHFYGALMLIKTHGICARSVGLDKANFWIYVRHELVVALMTESKLLLSPAEWNVTFQEEEMQEDLLGNQLLWLLARAIDLVYEKDADTGESVATTSERTDLLRAAERWFDGLPASFHGVAYGEATEEGFSKLYFAIPAAANAMMYYHLLHIILYAEPNLPDPDPSQSSQVQYHAAKIASIAISHLPDSVRSFSQQALFYAAKHIHGLAKKTKIWTLLDDVEIRLGFHTRSRVKHLQELVEATL</sequence>
<keyword evidence="6" id="KW-1185">Reference proteome</keyword>
<feature type="domain" description="Zn(2)-C6 fungal-type" evidence="4">
    <location>
        <begin position="26"/>
        <end position="56"/>
    </location>
</feature>
<dbReference type="SMART" id="SM00066">
    <property type="entry name" value="GAL4"/>
    <property type="match status" value="1"/>
</dbReference>
<evidence type="ECO:0000259" key="4">
    <source>
        <dbReference type="PROSITE" id="PS50048"/>
    </source>
</evidence>
<proteinExistence type="predicted"/>
<dbReference type="Pfam" id="PF11951">
    <property type="entry name" value="Fungal_trans_2"/>
    <property type="match status" value="1"/>
</dbReference>
<accession>A0A8H3J7N7</accession>
<evidence type="ECO:0000256" key="1">
    <source>
        <dbReference type="ARBA" id="ARBA00004123"/>
    </source>
</evidence>
<dbReference type="CDD" id="cd00067">
    <property type="entry name" value="GAL4"/>
    <property type="match status" value="1"/>
</dbReference>
<dbReference type="Pfam" id="PF00172">
    <property type="entry name" value="Zn_clus"/>
    <property type="match status" value="1"/>
</dbReference>
<dbReference type="SUPFAM" id="SSF57701">
    <property type="entry name" value="Zn2/Cys6 DNA-binding domain"/>
    <property type="match status" value="1"/>
</dbReference>
<feature type="region of interest" description="Disordered" evidence="3">
    <location>
        <begin position="76"/>
        <end position="127"/>
    </location>
</feature>
<name>A0A8H3J7N7_9LECA</name>
<dbReference type="CDD" id="cd12148">
    <property type="entry name" value="fungal_TF_MHR"/>
    <property type="match status" value="1"/>
</dbReference>
<gene>
    <name evidence="5" type="ORF">IMSHALPRED_003391</name>
</gene>
<dbReference type="PROSITE" id="PS00463">
    <property type="entry name" value="ZN2_CY6_FUNGAL_1"/>
    <property type="match status" value="1"/>
</dbReference>
<dbReference type="PANTHER" id="PTHR37534">
    <property type="entry name" value="TRANSCRIPTIONAL ACTIVATOR PROTEIN UGA3"/>
    <property type="match status" value="1"/>
</dbReference>
<dbReference type="AlphaFoldDB" id="A0A8H3J7N7"/>
<dbReference type="InterPro" id="IPR021858">
    <property type="entry name" value="Fun_TF"/>
</dbReference>
<dbReference type="Gene3D" id="4.10.240.10">
    <property type="entry name" value="Zn(2)-C6 fungal-type DNA-binding domain"/>
    <property type="match status" value="1"/>
</dbReference>
<dbReference type="Proteomes" id="UP000664534">
    <property type="component" value="Unassembled WGS sequence"/>
</dbReference>
<dbReference type="InterPro" id="IPR001138">
    <property type="entry name" value="Zn2Cys6_DnaBD"/>
</dbReference>
<dbReference type="EMBL" id="CAJPDT010000170">
    <property type="protein sequence ID" value="CAF9942159.1"/>
    <property type="molecule type" value="Genomic_DNA"/>
</dbReference>
<organism evidence="5 6">
    <name type="scientific">Imshaugia aleurites</name>
    <dbReference type="NCBI Taxonomy" id="172621"/>
    <lineage>
        <taxon>Eukaryota</taxon>
        <taxon>Fungi</taxon>
        <taxon>Dikarya</taxon>
        <taxon>Ascomycota</taxon>
        <taxon>Pezizomycotina</taxon>
        <taxon>Lecanoromycetes</taxon>
        <taxon>OSLEUM clade</taxon>
        <taxon>Lecanoromycetidae</taxon>
        <taxon>Lecanorales</taxon>
        <taxon>Lecanorineae</taxon>
        <taxon>Parmeliaceae</taxon>
        <taxon>Imshaugia</taxon>
    </lineage>
</organism>
<dbReference type="GO" id="GO:0000981">
    <property type="term" value="F:DNA-binding transcription factor activity, RNA polymerase II-specific"/>
    <property type="evidence" value="ECO:0007669"/>
    <property type="project" value="InterPro"/>
</dbReference>
<dbReference type="GO" id="GO:0005634">
    <property type="term" value="C:nucleus"/>
    <property type="evidence" value="ECO:0007669"/>
    <property type="project" value="UniProtKB-SubCell"/>
</dbReference>
<dbReference type="PROSITE" id="PS50048">
    <property type="entry name" value="ZN2_CY6_FUNGAL_2"/>
    <property type="match status" value="1"/>
</dbReference>
<evidence type="ECO:0000256" key="2">
    <source>
        <dbReference type="ARBA" id="ARBA00023242"/>
    </source>
</evidence>
<evidence type="ECO:0000256" key="3">
    <source>
        <dbReference type="SAM" id="MobiDB-lite"/>
    </source>
</evidence>
<dbReference type="PANTHER" id="PTHR37534:SF9">
    <property type="entry name" value="ZN(II)2CYS6 TRANSCRIPTION FACTOR (EUROFUNG)"/>
    <property type="match status" value="1"/>
</dbReference>